<dbReference type="GO" id="GO:1990351">
    <property type="term" value="C:transporter complex"/>
    <property type="evidence" value="ECO:0007669"/>
    <property type="project" value="TreeGrafter"/>
</dbReference>
<sequence>MNNIFLNFKTLSLYFFLITNFILFNQKIYCQSKNNLLLSSILFYDANDIEINKENNSIILKNSAEILIGDTYLSSNKIIIKKDIGLISAEGNINLINKNQKATASRITFDLIHNQIKMHNAEIYSDTSTIETDYLTEKTGITKAEIAFEQAKKLRAKEIENELKNLRNEYTRVKNLDLLEPEKYESKKIELTKKYSRLLARLTRTQFQPNAILAALPDKERDKILNRRTAVKKFSQENSNTVNELMNFSNLKGYIRLSASEIIQKNNNILILNNSIVTSCQCSQFKEPALYSFSSQNSVIEKDKYLTLHDVTLDILSIPVFYSPWLKFPIKTQRESGFLTPSSYISNNAGTEVSIPYFITLGPHADSTITYEYFSHRGSQINGEFRFLIKENSQLKMDTKFTQDRQYSKNWEINNSNIEQKLSTTSDQALISMLNSFKGTNLKNRWYLSNSINIPVLDRWSIKSNTQFVSDNTYISDYSSNNSNVTPKATVYGDTSTASKRFLNQEANMEFYGDNFIFSVRGQGALDLFATSNKNTPNRLPLIELNFLPYRYFNTPFVFSNNTSWENIFRFNQQNFIPSSQNIFSPQVPDTSQTGIFSPNGPKNPNDPYVQGYRISNTANILLPFPVNDYLNAYISSSAVTTQYFFPDAYPFGKTQPYLAYSQHKAHLDIPMYASLKNITPLGIITQHFVPFINLNYIPEVFQSSNLPNTYQLWYASDNAYSIATVEVGATTYWTIEKDIYEESDEPISRLTDSTEPEVANLNFFNDSLKEYHLDVEIDSKHIFEFSSENDAAKVFDLWAKKELENFFSVVNANEFKQNYSWPSGNYFKRKIAWNMTPLSISISTGYNILADKTAAEINKNAGPNIAATPSQKYTDILSSATFNLVPIFPFKANFKTSYNQYYNRLNSLEMTFNADLPYGLSLSYTQNNDYVANPLEQNSNSFIKKTQQVASAFYSPKNWIKLGYQWSKNTDPTVDPTTNLSNGRGYASSQNITFYNLQNCLDISFARNKAFGIPENFATYVVSLNFKFFGYSYDTPPLKMNR</sequence>
<evidence type="ECO:0000259" key="6">
    <source>
        <dbReference type="Pfam" id="PF03968"/>
    </source>
</evidence>
<keyword evidence="9" id="KW-1185">Reference proteome</keyword>
<keyword evidence="4" id="KW-0175">Coiled coil</keyword>
<dbReference type="Pfam" id="PF04453">
    <property type="entry name" value="LptD"/>
    <property type="match status" value="1"/>
</dbReference>
<reference evidence="8" key="1">
    <citation type="submission" date="2018-04" db="EMBL/GenBank/DDBJ databases">
        <title>Draft genome sequence of the Candidatus Spirobacillus cienkowskii, a pathogen of freshwater Daphnia species, reconstructed from hemolymph metagenomic reads.</title>
        <authorList>
            <person name="Bresciani L."/>
            <person name="Lemos L.N."/>
            <person name="Wale N."/>
            <person name="Lin J.Y."/>
            <person name="Fernandes G.R."/>
            <person name="Duffy M.A."/>
            <person name="Rodrigues J.M."/>
        </authorList>
    </citation>
    <scope>NUCLEOTIDE SEQUENCE [LARGE SCALE GENOMIC DNA]</scope>
    <source>
        <strain evidence="8">Binning01</strain>
    </source>
</reference>
<dbReference type="PANTHER" id="PTHR30189">
    <property type="entry name" value="LPS-ASSEMBLY PROTEIN"/>
    <property type="match status" value="1"/>
</dbReference>
<gene>
    <name evidence="8" type="ORF">DCC88_01470</name>
</gene>
<evidence type="ECO:0000256" key="5">
    <source>
        <dbReference type="SAM" id="Phobius"/>
    </source>
</evidence>
<keyword evidence="5" id="KW-0812">Transmembrane</keyword>
<evidence type="ECO:0000259" key="7">
    <source>
        <dbReference type="Pfam" id="PF04453"/>
    </source>
</evidence>
<proteinExistence type="inferred from homology"/>
<evidence type="ECO:0000313" key="8">
    <source>
        <dbReference type="EMBL" id="RDB37135.1"/>
    </source>
</evidence>
<dbReference type="HAMAP" id="MF_01411">
    <property type="entry name" value="LPS_assembly_LptD"/>
    <property type="match status" value="1"/>
</dbReference>
<dbReference type="GO" id="GO:0043165">
    <property type="term" value="P:Gram-negative-bacterium-type cell outer membrane assembly"/>
    <property type="evidence" value="ECO:0007669"/>
    <property type="project" value="InterPro"/>
</dbReference>
<dbReference type="GO" id="GO:0009279">
    <property type="term" value="C:cell outer membrane"/>
    <property type="evidence" value="ECO:0007669"/>
    <property type="project" value="InterPro"/>
</dbReference>
<dbReference type="InterPro" id="IPR020889">
    <property type="entry name" value="LipoPS_assembly_LptD"/>
</dbReference>
<keyword evidence="2 5" id="KW-0472">Membrane</keyword>
<organism evidence="8 9">
    <name type="scientific">Spirobacillus cienkowskii</name>
    <dbReference type="NCBI Taxonomy" id="495820"/>
    <lineage>
        <taxon>Bacteria</taxon>
        <taxon>Pseudomonadati</taxon>
        <taxon>Bdellovibrionota</taxon>
        <taxon>Oligoflexia</taxon>
        <taxon>Silvanigrellales</taxon>
        <taxon>Spirobacillus</taxon>
    </lineage>
</organism>
<dbReference type="PANTHER" id="PTHR30189:SF1">
    <property type="entry name" value="LPS-ASSEMBLY PROTEIN LPTD"/>
    <property type="match status" value="1"/>
</dbReference>
<dbReference type="AlphaFoldDB" id="A0A369KWP9"/>
<dbReference type="InterPro" id="IPR005653">
    <property type="entry name" value="OstA-like_N"/>
</dbReference>
<feature type="transmembrane region" description="Helical" evidence="5">
    <location>
        <begin position="12"/>
        <end position="29"/>
    </location>
</feature>
<evidence type="ECO:0000313" key="9">
    <source>
        <dbReference type="Proteomes" id="UP000253934"/>
    </source>
</evidence>
<feature type="coiled-coil region" evidence="4">
    <location>
        <begin position="149"/>
        <end position="176"/>
    </location>
</feature>
<evidence type="ECO:0000256" key="3">
    <source>
        <dbReference type="ARBA" id="ARBA00023237"/>
    </source>
</evidence>
<evidence type="ECO:0000256" key="4">
    <source>
        <dbReference type="SAM" id="Coils"/>
    </source>
</evidence>
<feature type="domain" description="Organic solvent tolerance-like N-terminal" evidence="6">
    <location>
        <begin position="45"/>
        <end position="136"/>
    </location>
</feature>
<dbReference type="Proteomes" id="UP000253934">
    <property type="component" value="Unassembled WGS sequence"/>
</dbReference>
<protein>
    <submittedName>
        <fullName evidence="8">LPS-assembly protein LptD</fullName>
    </submittedName>
</protein>
<evidence type="ECO:0000256" key="1">
    <source>
        <dbReference type="ARBA" id="ARBA00022729"/>
    </source>
</evidence>
<keyword evidence="3" id="KW-0998">Cell outer membrane</keyword>
<evidence type="ECO:0000256" key="2">
    <source>
        <dbReference type="ARBA" id="ARBA00023136"/>
    </source>
</evidence>
<dbReference type="EMBL" id="QOVW01000007">
    <property type="protein sequence ID" value="RDB37135.1"/>
    <property type="molecule type" value="Genomic_DNA"/>
</dbReference>
<name>A0A369KWP9_9BACT</name>
<keyword evidence="1" id="KW-0732">Signal</keyword>
<feature type="domain" description="LptD C-terminal" evidence="7">
    <location>
        <begin position="443"/>
        <end position="704"/>
    </location>
</feature>
<dbReference type="GO" id="GO:0015920">
    <property type="term" value="P:lipopolysaccharide transport"/>
    <property type="evidence" value="ECO:0007669"/>
    <property type="project" value="InterPro"/>
</dbReference>
<comment type="caution">
    <text evidence="8">The sequence shown here is derived from an EMBL/GenBank/DDBJ whole genome shotgun (WGS) entry which is preliminary data.</text>
</comment>
<accession>A0A369KWP9</accession>
<dbReference type="InterPro" id="IPR050218">
    <property type="entry name" value="LptD"/>
</dbReference>
<keyword evidence="5" id="KW-1133">Transmembrane helix</keyword>
<dbReference type="Pfam" id="PF03968">
    <property type="entry name" value="LptD_N"/>
    <property type="match status" value="1"/>
</dbReference>
<dbReference type="InterPro" id="IPR007543">
    <property type="entry name" value="LptD_C"/>
</dbReference>